<evidence type="ECO:0000256" key="2">
    <source>
        <dbReference type="ARBA" id="ARBA00012729"/>
    </source>
</evidence>
<dbReference type="InterPro" id="IPR046746">
    <property type="entry name" value="Big_15"/>
</dbReference>
<evidence type="ECO:0000313" key="6">
    <source>
        <dbReference type="EMBL" id="MBC1935865.1"/>
    </source>
</evidence>
<dbReference type="SUPFAM" id="SSF51445">
    <property type="entry name" value="(Trans)glycosidases"/>
    <property type="match status" value="1"/>
</dbReference>
<dbReference type="CDD" id="cd06548">
    <property type="entry name" value="GH18_chitinase"/>
    <property type="match status" value="1"/>
</dbReference>
<dbReference type="GO" id="GO:0006032">
    <property type="term" value="P:chitin catabolic process"/>
    <property type="evidence" value="ECO:0007669"/>
    <property type="project" value="UniProtKB-KW"/>
</dbReference>
<reference evidence="6 7" key="1">
    <citation type="submission" date="2020-03" db="EMBL/GenBank/DDBJ databases">
        <title>Soil Listeria distribution.</title>
        <authorList>
            <person name="Liao J."/>
            <person name="Wiedmann M."/>
        </authorList>
    </citation>
    <scope>NUCLEOTIDE SEQUENCE [LARGE SCALE GENOMIC DNA]</scope>
    <source>
        <strain evidence="6 7">FSL L7-0741</strain>
    </source>
</reference>
<dbReference type="GO" id="GO:0008061">
    <property type="term" value="F:chitin binding"/>
    <property type="evidence" value="ECO:0007669"/>
    <property type="project" value="InterPro"/>
</dbReference>
<dbReference type="EMBL" id="JAARWN010000003">
    <property type="protein sequence ID" value="MBC1935865.1"/>
    <property type="molecule type" value="Genomic_DNA"/>
</dbReference>
<dbReference type="Pfam" id="PF00704">
    <property type="entry name" value="Glyco_hydro_18"/>
    <property type="match status" value="1"/>
</dbReference>
<dbReference type="SUPFAM" id="SSF54556">
    <property type="entry name" value="Chitinase insertion domain"/>
    <property type="match status" value="1"/>
</dbReference>
<protein>
    <recommendedName>
        <fullName evidence="2">chitinase</fullName>
        <ecNumber evidence="2">3.2.1.14</ecNumber>
    </recommendedName>
</protein>
<feature type="chain" id="PRO_5031071617" description="chitinase" evidence="4">
    <location>
        <begin position="36"/>
        <end position="1047"/>
    </location>
</feature>
<dbReference type="Proteomes" id="UP000535908">
    <property type="component" value="Unassembled WGS sequence"/>
</dbReference>
<evidence type="ECO:0000313" key="7">
    <source>
        <dbReference type="Proteomes" id="UP000535908"/>
    </source>
</evidence>
<dbReference type="PANTHER" id="PTHR11177:SF317">
    <property type="entry name" value="CHITINASE 12-RELATED"/>
    <property type="match status" value="1"/>
</dbReference>
<keyword evidence="3" id="KW-0119">Carbohydrate metabolism</keyword>
<dbReference type="InterPro" id="IPR001223">
    <property type="entry name" value="Glyco_hydro18_cat"/>
</dbReference>
<organism evidence="6 7">
    <name type="scientific">Listeria grandensis</name>
    <dbReference type="NCBI Taxonomy" id="1494963"/>
    <lineage>
        <taxon>Bacteria</taxon>
        <taxon>Bacillati</taxon>
        <taxon>Bacillota</taxon>
        <taxon>Bacilli</taxon>
        <taxon>Bacillales</taxon>
        <taxon>Listeriaceae</taxon>
        <taxon>Listeria</taxon>
    </lineage>
</organism>
<evidence type="ECO:0000256" key="3">
    <source>
        <dbReference type="ARBA" id="ARBA00023024"/>
    </source>
</evidence>
<dbReference type="AlphaFoldDB" id="A0A7X0Y2L7"/>
<dbReference type="InterPro" id="IPR032179">
    <property type="entry name" value="Cry22Aa_Ig-like"/>
</dbReference>
<dbReference type="Gene3D" id="3.10.50.10">
    <property type="match status" value="1"/>
</dbReference>
<dbReference type="PANTHER" id="PTHR11177">
    <property type="entry name" value="CHITINASE"/>
    <property type="match status" value="1"/>
</dbReference>
<name>A0A7X0Y2L7_9LIST</name>
<dbReference type="InterPro" id="IPR017853">
    <property type="entry name" value="GH"/>
</dbReference>
<comment type="catalytic activity">
    <reaction evidence="1">
        <text>Random endo-hydrolysis of N-acetyl-beta-D-glucosaminide (1-&gt;4)-beta-linkages in chitin and chitodextrins.</text>
        <dbReference type="EC" id="3.2.1.14"/>
    </reaction>
</comment>
<keyword evidence="3" id="KW-0624">Polysaccharide degradation</keyword>
<dbReference type="InterPro" id="IPR013783">
    <property type="entry name" value="Ig-like_fold"/>
</dbReference>
<sequence>MKNYSVKLTMSIMLVLQTCLIALAGLLYVPQQVNAEEKKPKTTEKATTPKYKNVMYYGDWSVWGGQGNFYPKDIPAEQLTHLNFAFLDFDANGNFIFTDKDAAMNSGLGESQEEVGWEWANAGILNALQSLRADNPNMKLGVSIGGWSKSGDFSEVAADPQKRANFVKNAMKFIKMTNMDFVDIDWEYPASVRAPDLTDNKNDEGTPNAKPEDKENYIILLKELRAALNKQGEELKKDYELTVALPAPKSKLDVGINVKELFEVVDFANIMTYDMRGAWESQSGHHSGLYGNPAAPNYDEGLSVDQTVSYLKEHGAASEKIVIGAAFYSRGWNTVAKGDNSRTPGLFQPAEQDFQDSDGTPTWGTINEINMVVGEFGRASGTWSYRNIDKLKQEIPSLKEYWDDVAKAPYLYSELTGQFFTFENKQSVTEKANYVKDNNLGGMISWMQSQDKSSTGSAKRDELTKTIKEGLLGTDEIADQKVVYADQDIELSVGTSAGGYSFTIRNKGKATESNPVLAAVEKTFQTIKLPKFYVALNTAERLSTSDPKAGTVTQTGQNATIDLGRLAATAGRFIAPGASHTFQINTNGTANTDNFDTIHMTQRIISDRGELGKQLLFGTQNAAPEIKGATDKTINQGDTFNALTGVTATDAEDGDLTSKIKVTGTVDTSKQGVYPLTYTVTDAANETTTVDRKITVKEVATGGTITPNDFTLYKDSYVTGTFTGDVKKIKLIVEGEQGGEYAGGTVENGTIKFYATGKIKNSYDKVTIKAIDSNDKVVDTKEVPVKNADGAGTIAINDYVLGESKYVEGTYQGNVKKVQLKVGEEVYNGGTVAEGKISMYAHGKIKHLTDDATLTAFDARGNKIAQQQINIKGISSNKITPNEYTLYKDNYITGTYQGDVKKIKVIVAGEDGGEYTGGAVAEGEFKFYANGKIKNSYDKVTVVAYGAEGQEVDAKEVTLKNLDGEGTIAIDDYTIGVNKYVEGTYQGNVKKVQLKVGDTVYNGGTVADGKISMYTHGKITNTTDKVILTAFDARGNKVDQQDIHVSK</sequence>
<comment type="caution">
    <text evidence="6">The sequence shown here is derived from an EMBL/GenBank/DDBJ whole genome shotgun (WGS) entry which is preliminary data.</text>
</comment>
<dbReference type="InterPro" id="IPR011583">
    <property type="entry name" value="Chitinase_II/V-like_cat"/>
</dbReference>
<dbReference type="SMART" id="SM00636">
    <property type="entry name" value="Glyco_18"/>
    <property type="match status" value="1"/>
</dbReference>
<gene>
    <name evidence="6" type="ORF">HCA69_05760</name>
</gene>
<evidence type="ECO:0000256" key="4">
    <source>
        <dbReference type="SAM" id="SignalP"/>
    </source>
</evidence>
<dbReference type="InterPro" id="IPR029070">
    <property type="entry name" value="Chitinase_insertion_sf"/>
</dbReference>
<keyword evidence="3" id="KW-0146">Chitin degradation</keyword>
<proteinExistence type="predicted"/>
<evidence type="ECO:0000259" key="5">
    <source>
        <dbReference type="PROSITE" id="PS51910"/>
    </source>
</evidence>
<accession>A0A7X0Y2L7</accession>
<feature type="signal peptide" evidence="4">
    <location>
        <begin position="1"/>
        <end position="35"/>
    </location>
</feature>
<dbReference type="InterPro" id="IPR050314">
    <property type="entry name" value="Glycosyl_Hydrlase_18"/>
</dbReference>
<evidence type="ECO:0000256" key="1">
    <source>
        <dbReference type="ARBA" id="ARBA00000822"/>
    </source>
</evidence>
<dbReference type="GO" id="GO:0005975">
    <property type="term" value="P:carbohydrate metabolic process"/>
    <property type="evidence" value="ECO:0007669"/>
    <property type="project" value="InterPro"/>
</dbReference>
<dbReference type="Pfam" id="PF20622">
    <property type="entry name" value="Big_15"/>
    <property type="match status" value="4"/>
</dbReference>
<dbReference type="Gene3D" id="3.20.20.80">
    <property type="entry name" value="Glycosidases"/>
    <property type="match status" value="1"/>
</dbReference>
<dbReference type="Pfam" id="PF16403">
    <property type="entry name" value="Bact_surface_Ig-like"/>
    <property type="match status" value="1"/>
</dbReference>
<keyword evidence="4" id="KW-0732">Signal</keyword>
<dbReference type="EC" id="3.2.1.14" evidence="2"/>
<feature type="domain" description="GH18" evidence="5">
    <location>
        <begin position="51"/>
        <end position="474"/>
    </location>
</feature>
<dbReference type="PROSITE" id="PS51910">
    <property type="entry name" value="GH18_2"/>
    <property type="match status" value="1"/>
</dbReference>
<dbReference type="Gene3D" id="2.60.40.10">
    <property type="entry name" value="Immunoglobulins"/>
    <property type="match status" value="1"/>
</dbReference>
<dbReference type="GO" id="GO:0008843">
    <property type="term" value="F:endochitinase activity"/>
    <property type="evidence" value="ECO:0007669"/>
    <property type="project" value="UniProtKB-EC"/>
</dbReference>